<dbReference type="SMART" id="SM00862">
    <property type="entry name" value="Trans_reg_C"/>
    <property type="match status" value="1"/>
</dbReference>
<feature type="domain" description="OmpR/PhoB-type" evidence="9">
    <location>
        <begin position="135"/>
        <end position="234"/>
    </location>
</feature>
<accession>A0A1G7J283</accession>
<evidence type="ECO:0000313" key="10">
    <source>
        <dbReference type="EMBL" id="SDF19001.1"/>
    </source>
</evidence>
<dbReference type="SUPFAM" id="SSF52172">
    <property type="entry name" value="CheY-like"/>
    <property type="match status" value="1"/>
</dbReference>
<dbReference type="Gene3D" id="6.10.250.690">
    <property type="match status" value="1"/>
</dbReference>
<evidence type="ECO:0000259" key="9">
    <source>
        <dbReference type="PROSITE" id="PS51755"/>
    </source>
</evidence>
<keyword evidence="4 7" id="KW-0238">DNA-binding</keyword>
<evidence type="ECO:0000256" key="6">
    <source>
        <dbReference type="PROSITE-ProRule" id="PRU00169"/>
    </source>
</evidence>
<protein>
    <submittedName>
        <fullName evidence="10">DNA-binding response regulator, OmpR family, contains REC and winged-helix (WHTH) domain</fullName>
    </submittedName>
</protein>
<evidence type="ECO:0000256" key="7">
    <source>
        <dbReference type="PROSITE-ProRule" id="PRU01091"/>
    </source>
</evidence>
<dbReference type="EMBL" id="FNBT01000002">
    <property type="protein sequence ID" value="SDF19001.1"/>
    <property type="molecule type" value="Genomic_DNA"/>
</dbReference>
<dbReference type="Pfam" id="PF00072">
    <property type="entry name" value="Response_reg"/>
    <property type="match status" value="1"/>
</dbReference>
<dbReference type="Gene3D" id="1.10.10.10">
    <property type="entry name" value="Winged helix-like DNA-binding domain superfamily/Winged helix DNA-binding domain"/>
    <property type="match status" value="1"/>
</dbReference>
<dbReference type="OrthoDB" id="9802426at2"/>
<dbReference type="GO" id="GO:0032993">
    <property type="term" value="C:protein-DNA complex"/>
    <property type="evidence" value="ECO:0007669"/>
    <property type="project" value="TreeGrafter"/>
</dbReference>
<dbReference type="PROSITE" id="PS51755">
    <property type="entry name" value="OMPR_PHOB"/>
    <property type="match status" value="1"/>
</dbReference>
<dbReference type="Proteomes" id="UP000199406">
    <property type="component" value="Unassembled WGS sequence"/>
</dbReference>
<dbReference type="FunFam" id="1.10.10.10:FF:000018">
    <property type="entry name" value="DNA-binding response regulator ResD"/>
    <property type="match status" value="1"/>
</dbReference>
<dbReference type="PROSITE" id="PS50110">
    <property type="entry name" value="RESPONSE_REGULATORY"/>
    <property type="match status" value="1"/>
</dbReference>
<dbReference type="GO" id="GO:0000156">
    <property type="term" value="F:phosphorelay response regulator activity"/>
    <property type="evidence" value="ECO:0007669"/>
    <property type="project" value="TreeGrafter"/>
</dbReference>
<keyword evidence="3" id="KW-0805">Transcription regulation</keyword>
<dbReference type="GO" id="GO:0006355">
    <property type="term" value="P:regulation of DNA-templated transcription"/>
    <property type="evidence" value="ECO:0007669"/>
    <property type="project" value="InterPro"/>
</dbReference>
<dbReference type="InterPro" id="IPR011006">
    <property type="entry name" value="CheY-like_superfamily"/>
</dbReference>
<feature type="DNA-binding region" description="OmpR/PhoB-type" evidence="7">
    <location>
        <begin position="135"/>
        <end position="234"/>
    </location>
</feature>
<sequence>MEKPSVLVVEDTEEIRTLVSTVLERAGMRVRAVGTGAEAMEEVRREAPDLIVLDLGLPDTDGTELCRQIRAETACYVLMLTARAEEVDLLIGLAVGADGYMAKPFSPRELVARVQAMLRFPRTAPAPQPAPEAEESVRRLAELEVDEESREVRVDGAVVDLTRTEFDLLAALASRPGRVLQRETLLREVWQTDWEGNLRLVEAHMSNLRRKLVAAGLSSPEIRTVRGVGYRLVAA</sequence>
<dbReference type="RefSeq" id="WP_091764375.1">
    <property type="nucleotide sequence ID" value="NZ_FNBT01000002.1"/>
</dbReference>
<evidence type="ECO:0000256" key="3">
    <source>
        <dbReference type="ARBA" id="ARBA00023015"/>
    </source>
</evidence>
<keyword evidence="5" id="KW-0804">Transcription</keyword>
<evidence type="ECO:0000256" key="5">
    <source>
        <dbReference type="ARBA" id="ARBA00023163"/>
    </source>
</evidence>
<dbReference type="PANTHER" id="PTHR48111">
    <property type="entry name" value="REGULATOR OF RPOS"/>
    <property type="match status" value="1"/>
</dbReference>
<dbReference type="SMART" id="SM00448">
    <property type="entry name" value="REC"/>
    <property type="match status" value="1"/>
</dbReference>
<dbReference type="InterPro" id="IPR001789">
    <property type="entry name" value="Sig_transdc_resp-reg_receiver"/>
</dbReference>
<dbReference type="AlphaFoldDB" id="A0A1G7J283"/>
<feature type="domain" description="Response regulatory" evidence="8">
    <location>
        <begin position="5"/>
        <end position="118"/>
    </location>
</feature>
<evidence type="ECO:0000256" key="4">
    <source>
        <dbReference type="ARBA" id="ARBA00023125"/>
    </source>
</evidence>
<dbReference type="STRING" id="1550231.SAMN05660662_1265"/>
<dbReference type="InterPro" id="IPR036388">
    <property type="entry name" value="WH-like_DNA-bd_sf"/>
</dbReference>
<dbReference type="Pfam" id="PF00486">
    <property type="entry name" value="Trans_reg_C"/>
    <property type="match status" value="1"/>
</dbReference>
<dbReference type="CDD" id="cd00383">
    <property type="entry name" value="trans_reg_C"/>
    <property type="match status" value="1"/>
</dbReference>
<dbReference type="FunFam" id="3.40.50.2300:FF:000001">
    <property type="entry name" value="DNA-binding response regulator PhoB"/>
    <property type="match status" value="1"/>
</dbReference>
<proteinExistence type="predicted"/>
<feature type="modified residue" description="4-aspartylphosphate" evidence="6">
    <location>
        <position position="54"/>
    </location>
</feature>
<dbReference type="Gene3D" id="3.40.50.2300">
    <property type="match status" value="1"/>
</dbReference>
<dbReference type="InterPro" id="IPR001867">
    <property type="entry name" value="OmpR/PhoB-type_DNA-bd"/>
</dbReference>
<dbReference type="InterPro" id="IPR039420">
    <property type="entry name" value="WalR-like"/>
</dbReference>
<evidence type="ECO:0000256" key="2">
    <source>
        <dbReference type="ARBA" id="ARBA00023012"/>
    </source>
</evidence>
<keyword evidence="1 6" id="KW-0597">Phosphoprotein</keyword>
<dbReference type="PANTHER" id="PTHR48111:SF4">
    <property type="entry name" value="DNA-BINDING DUAL TRANSCRIPTIONAL REGULATOR OMPR"/>
    <property type="match status" value="1"/>
</dbReference>
<keyword evidence="2" id="KW-0902">Two-component regulatory system</keyword>
<dbReference type="GO" id="GO:0000976">
    <property type="term" value="F:transcription cis-regulatory region binding"/>
    <property type="evidence" value="ECO:0007669"/>
    <property type="project" value="TreeGrafter"/>
</dbReference>
<name>A0A1G7J283_9ACTN</name>
<evidence type="ECO:0000313" key="11">
    <source>
        <dbReference type="Proteomes" id="UP000199406"/>
    </source>
</evidence>
<evidence type="ECO:0000259" key="8">
    <source>
        <dbReference type="PROSITE" id="PS50110"/>
    </source>
</evidence>
<evidence type="ECO:0000256" key="1">
    <source>
        <dbReference type="ARBA" id="ARBA00022553"/>
    </source>
</evidence>
<organism evidence="10 11">
    <name type="scientific">Blastococcus aurantiacus</name>
    <dbReference type="NCBI Taxonomy" id="1550231"/>
    <lineage>
        <taxon>Bacteria</taxon>
        <taxon>Bacillati</taxon>
        <taxon>Actinomycetota</taxon>
        <taxon>Actinomycetes</taxon>
        <taxon>Geodermatophilales</taxon>
        <taxon>Geodermatophilaceae</taxon>
        <taxon>Blastococcus</taxon>
    </lineage>
</organism>
<reference evidence="11" key="1">
    <citation type="submission" date="2016-10" db="EMBL/GenBank/DDBJ databases">
        <authorList>
            <person name="Varghese N."/>
            <person name="Submissions S."/>
        </authorList>
    </citation>
    <scope>NUCLEOTIDE SEQUENCE [LARGE SCALE GENOMIC DNA]</scope>
    <source>
        <strain evidence="11">DSM 44268</strain>
    </source>
</reference>
<dbReference type="GO" id="GO:0005829">
    <property type="term" value="C:cytosol"/>
    <property type="evidence" value="ECO:0007669"/>
    <property type="project" value="TreeGrafter"/>
</dbReference>
<gene>
    <name evidence="10" type="ORF">SAMN05660662_1265</name>
</gene>
<keyword evidence="11" id="KW-1185">Reference proteome</keyword>